<dbReference type="OrthoDB" id="2290794at2759"/>
<evidence type="ECO:0008006" key="3">
    <source>
        <dbReference type="Google" id="ProtNLM"/>
    </source>
</evidence>
<proteinExistence type="predicted"/>
<dbReference type="EMBL" id="JAEPRB010000025">
    <property type="protein sequence ID" value="KAG2225703.1"/>
    <property type="molecule type" value="Genomic_DNA"/>
</dbReference>
<evidence type="ECO:0000313" key="1">
    <source>
        <dbReference type="EMBL" id="KAG2225703.1"/>
    </source>
</evidence>
<dbReference type="InterPro" id="IPR011990">
    <property type="entry name" value="TPR-like_helical_dom_sf"/>
</dbReference>
<dbReference type="Gene3D" id="1.25.40.10">
    <property type="entry name" value="Tetratricopeptide repeat domain"/>
    <property type="match status" value="1"/>
</dbReference>
<gene>
    <name evidence="1" type="ORF">INT45_012175</name>
</gene>
<reference evidence="1 2" key="1">
    <citation type="submission" date="2020-12" db="EMBL/GenBank/DDBJ databases">
        <title>Metabolic potential, ecology and presence of endohyphal bacteria is reflected in genomic diversity of Mucoromycotina.</title>
        <authorList>
            <person name="Muszewska A."/>
            <person name="Okrasinska A."/>
            <person name="Steczkiewicz K."/>
            <person name="Drgas O."/>
            <person name="Orlowska M."/>
            <person name="Perlinska-Lenart U."/>
            <person name="Aleksandrzak-Piekarczyk T."/>
            <person name="Szatraj K."/>
            <person name="Zielenkiewicz U."/>
            <person name="Pilsyk S."/>
            <person name="Malc E."/>
            <person name="Mieczkowski P."/>
            <person name="Kruszewska J.S."/>
            <person name="Biernat P."/>
            <person name="Pawlowska J."/>
        </authorList>
    </citation>
    <scope>NUCLEOTIDE SEQUENCE [LARGE SCALE GENOMIC DNA]</scope>
    <source>
        <strain evidence="1 2">CBS 142.35</strain>
    </source>
</reference>
<organism evidence="1 2">
    <name type="scientific">Circinella minor</name>
    <dbReference type="NCBI Taxonomy" id="1195481"/>
    <lineage>
        <taxon>Eukaryota</taxon>
        <taxon>Fungi</taxon>
        <taxon>Fungi incertae sedis</taxon>
        <taxon>Mucoromycota</taxon>
        <taxon>Mucoromycotina</taxon>
        <taxon>Mucoromycetes</taxon>
        <taxon>Mucorales</taxon>
        <taxon>Lichtheimiaceae</taxon>
        <taxon>Circinella</taxon>
    </lineage>
</organism>
<comment type="caution">
    <text evidence="1">The sequence shown here is derived from an EMBL/GenBank/DDBJ whole genome shotgun (WGS) entry which is preliminary data.</text>
</comment>
<protein>
    <recommendedName>
        <fullName evidence="3">F-box domain-containing protein</fullName>
    </recommendedName>
</protein>
<dbReference type="Proteomes" id="UP000646827">
    <property type="component" value="Unassembled WGS sequence"/>
</dbReference>
<accession>A0A8H7SCV1</accession>
<sequence>MSEHINTTSAHSPKKITAVTTLTPLDIIVQNLNASISNNGHRNTISYATSALNLLFLQQTMDLLDARAYAYSMQGQPELAIKDANQIIKYSLTSTEGYLRKANIFTMYGKQAQAIEAYKEGLQNTTPGKEQQISIEQMEKGLVEAVKQNKVQVDFISKLPTDIVNNVIMPLLSPSTNASCLAVSKLWREVLIGCSSIWENLSATEDNPNSIRLFNMIPSAGPHVKYLTIDTNVSAIHTDCFDL</sequence>
<dbReference type="SUPFAM" id="SSF81383">
    <property type="entry name" value="F-box domain"/>
    <property type="match status" value="1"/>
</dbReference>
<keyword evidence="2" id="KW-1185">Reference proteome</keyword>
<dbReference type="SUPFAM" id="SSF48452">
    <property type="entry name" value="TPR-like"/>
    <property type="match status" value="1"/>
</dbReference>
<evidence type="ECO:0000313" key="2">
    <source>
        <dbReference type="Proteomes" id="UP000646827"/>
    </source>
</evidence>
<dbReference type="InterPro" id="IPR036047">
    <property type="entry name" value="F-box-like_dom_sf"/>
</dbReference>
<name>A0A8H7SCV1_9FUNG</name>
<dbReference type="Gene3D" id="1.20.1280.50">
    <property type="match status" value="1"/>
</dbReference>
<dbReference type="AlphaFoldDB" id="A0A8H7SCV1"/>